<name>A0A9D2I1N6_9LACT</name>
<comment type="subcellular location">
    <subcellularLocation>
        <location evidence="1 7">Cell membrane</location>
        <topology evidence="1 7">Multi-pass membrane protein</topology>
    </subcellularLocation>
</comment>
<dbReference type="PROSITE" id="PS50928">
    <property type="entry name" value="ABC_TM1"/>
    <property type="match status" value="1"/>
</dbReference>
<reference evidence="9" key="1">
    <citation type="journal article" date="2021" name="PeerJ">
        <title>Extensive microbial diversity within the chicken gut microbiome revealed by metagenomics and culture.</title>
        <authorList>
            <person name="Gilroy R."/>
            <person name="Ravi A."/>
            <person name="Getino M."/>
            <person name="Pursley I."/>
            <person name="Horton D.L."/>
            <person name="Alikhan N.F."/>
            <person name="Baker D."/>
            <person name="Gharbi K."/>
            <person name="Hall N."/>
            <person name="Watson M."/>
            <person name="Adriaenssens E.M."/>
            <person name="Foster-Nyarko E."/>
            <person name="Jarju S."/>
            <person name="Secka A."/>
            <person name="Antonio M."/>
            <person name="Oren A."/>
            <person name="Chaudhuri R.R."/>
            <person name="La Ragione R."/>
            <person name="Hildebrand F."/>
            <person name="Pallen M.J."/>
        </authorList>
    </citation>
    <scope>NUCLEOTIDE SEQUENCE</scope>
    <source>
        <strain evidence="9">CHK171-505</strain>
    </source>
</reference>
<dbReference type="InterPro" id="IPR000515">
    <property type="entry name" value="MetI-like"/>
</dbReference>
<accession>A0A9D2I1N6</accession>
<dbReference type="GO" id="GO:0005886">
    <property type="term" value="C:plasma membrane"/>
    <property type="evidence" value="ECO:0007669"/>
    <property type="project" value="UniProtKB-SubCell"/>
</dbReference>
<keyword evidence="4 7" id="KW-0812">Transmembrane</keyword>
<evidence type="ECO:0000259" key="8">
    <source>
        <dbReference type="PROSITE" id="PS50928"/>
    </source>
</evidence>
<dbReference type="Gene3D" id="1.10.3720.10">
    <property type="entry name" value="MetI-like"/>
    <property type="match status" value="1"/>
</dbReference>
<evidence type="ECO:0000256" key="7">
    <source>
        <dbReference type="RuleBase" id="RU363032"/>
    </source>
</evidence>
<comment type="similarity">
    <text evidence="7">Belongs to the binding-protein-dependent transport system permease family.</text>
</comment>
<dbReference type="PANTHER" id="PTHR43744">
    <property type="entry name" value="ABC TRANSPORTER PERMEASE PROTEIN MG189-RELATED-RELATED"/>
    <property type="match status" value="1"/>
</dbReference>
<reference evidence="9" key="2">
    <citation type="submission" date="2021-04" db="EMBL/GenBank/DDBJ databases">
        <authorList>
            <person name="Gilroy R."/>
        </authorList>
    </citation>
    <scope>NUCLEOTIDE SEQUENCE</scope>
    <source>
        <strain evidence="9">CHK171-505</strain>
    </source>
</reference>
<evidence type="ECO:0000256" key="1">
    <source>
        <dbReference type="ARBA" id="ARBA00004651"/>
    </source>
</evidence>
<evidence type="ECO:0000313" key="9">
    <source>
        <dbReference type="EMBL" id="HJA90173.1"/>
    </source>
</evidence>
<gene>
    <name evidence="9" type="ORF">H9948_05205</name>
</gene>
<dbReference type="GO" id="GO:0055085">
    <property type="term" value="P:transmembrane transport"/>
    <property type="evidence" value="ECO:0007669"/>
    <property type="project" value="InterPro"/>
</dbReference>
<dbReference type="Proteomes" id="UP000886856">
    <property type="component" value="Unassembled WGS sequence"/>
</dbReference>
<evidence type="ECO:0000256" key="6">
    <source>
        <dbReference type="ARBA" id="ARBA00023136"/>
    </source>
</evidence>
<protein>
    <submittedName>
        <fullName evidence="9">Carbohydrate ABC transporter permease</fullName>
    </submittedName>
</protein>
<feature type="transmembrane region" description="Helical" evidence="7">
    <location>
        <begin position="12"/>
        <end position="33"/>
    </location>
</feature>
<evidence type="ECO:0000256" key="2">
    <source>
        <dbReference type="ARBA" id="ARBA00022448"/>
    </source>
</evidence>
<dbReference type="AlphaFoldDB" id="A0A9D2I1N6"/>
<feature type="transmembrane region" description="Helical" evidence="7">
    <location>
        <begin position="185"/>
        <end position="207"/>
    </location>
</feature>
<comment type="caution">
    <text evidence="9">The sequence shown here is derived from an EMBL/GenBank/DDBJ whole genome shotgun (WGS) entry which is preliminary data.</text>
</comment>
<dbReference type="SUPFAM" id="SSF161098">
    <property type="entry name" value="MetI-like"/>
    <property type="match status" value="1"/>
</dbReference>
<sequence length="281" mass="31306">MNTKKVDVTKYLAYFFLILLAAIWLFPALFGFFTSFKSQGDIMQVGFRMLPANWVVQNYLKILQNASSAPIVSWFINSMIVSTSHALLVVAIVSLTAFGYTRMNFKGRDVIFYSILAISMFPSAVNIIPSYKIVDLFGWTNSFLALIIPGLGGVGSVFLVRQFMQGIPLEYDESAKMDGASDFTIYAKIILPLVKPVLIVTGMFSFVGSWNDFLWPTIVISDVKKMPITAGLQLLQDLYGNYVMIGQLMSAAVIAMIPTVLLFIFAQKYFIDSLNLNVGLK</sequence>
<proteinExistence type="inferred from homology"/>
<dbReference type="Pfam" id="PF00528">
    <property type="entry name" value="BPD_transp_1"/>
    <property type="match status" value="1"/>
</dbReference>
<dbReference type="PANTHER" id="PTHR43744:SF12">
    <property type="entry name" value="ABC TRANSPORTER PERMEASE PROTEIN MG189-RELATED"/>
    <property type="match status" value="1"/>
</dbReference>
<feature type="transmembrane region" description="Helical" evidence="7">
    <location>
        <begin position="143"/>
        <end position="164"/>
    </location>
</feature>
<organism evidence="9 10">
    <name type="scientific">Candidatus Jeotgalibaca merdavium</name>
    <dbReference type="NCBI Taxonomy" id="2838627"/>
    <lineage>
        <taxon>Bacteria</taxon>
        <taxon>Bacillati</taxon>
        <taxon>Bacillota</taxon>
        <taxon>Bacilli</taxon>
        <taxon>Lactobacillales</taxon>
        <taxon>Carnobacteriaceae</taxon>
        <taxon>Jeotgalibaca</taxon>
    </lineage>
</organism>
<feature type="transmembrane region" description="Helical" evidence="7">
    <location>
        <begin position="242"/>
        <end position="266"/>
    </location>
</feature>
<dbReference type="CDD" id="cd06261">
    <property type="entry name" value="TM_PBP2"/>
    <property type="match status" value="1"/>
</dbReference>
<keyword evidence="6 7" id="KW-0472">Membrane</keyword>
<evidence type="ECO:0000256" key="3">
    <source>
        <dbReference type="ARBA" id="ARBA00022475"/>
    </source>
</evidence>
<keyword evidence="3" id="KW-1003">Cell membrane</keyword>
<evidence type="ECO:0000313" key="10">
    <source>
        <dbReference type="Proteomes" id="UP000886856"/>
    </source>
</evidence>
<feature type="transmembrane region" description="Helical" evidence="7">
    <location>
        <begin position="110"/>
        <end position="131"/>
    </location>
</feature>
<dbReference type="InterPro" id="IPR035906">
    <property type="entry name" value="MetI-like_sf"/>
</dbReference>
<keyword evidence="5 7" id="KW-1133">Transmembrane helix</keyword>
<feature type="transmembrane region" description="Helical" evidence="7">
    <location>
        <begin position="74"/>
        <end position="98"/>
    </location>
</feature>
<keyword evidence="2 7" id="KW-0813">Transport</keyword>
<evidence type="ECO:0000256" key="4">
    <source>
        <dbReference type="ARBA" id="ARBA00022692"/>
    </source>
</evidence>
<dbReference type="EMBL" id="DWYW01000118">
    <property type="protein sequence ID" value="HJA90173.1"/>
    <property type="molecule type" value="Genomic_DNA"/>
</dbReference>
<evidence type="ECO:0000256" key="5">
    <source>
        <dbReference type="ARBA" id="ARBA00022989"/>
    </source>
</evidence>
<feature type="domain" description="ABC transmembrane type-1" evidence="8">
    <location>
        <begin position="75"/>
        <end position="266"/>
    </location>
</feature>